<dbReference type="AlphaFoldDB" id="A0A2T5II48"/>
<dbReference type="RefSeq" id="WP_107760993.1">
    <property type="nucleotide sequence ID" value="NZ_QAOK01000001.1"/>
</dbReference>
<dbReference type="NCBIfam" id="TIGR02595">
    <property type="entry name" value="PEP_CTERM"/>
    <property type="match status" value="1"/>
</dbReference>
<sequence length="313" mass="31183">MNTKLKPIVAAVGLGLALVAGSSVAAVTLFSPLTKFEDNDVDFILDGNGTPDTFDVGDTLIAVFEIDQTVDVFGTASVSLAPQELSGIAAVTLTGFTDLDGAGGANDMIFSPYGPGLNSLLPAGITVTGGGAGGGAVAALWLDDTQNLDVLGATNCTSMADCISRASGGSLFEVDGFTSGDGDEFWVALNAQTNIPLVLDSGTGFTAANVNFGLSILDSGPNSYGLQACSGFFASLCANAPLDPNGGVLDGMLGVLGSGTVQGGQGLNAGVIADGGFAHSDIDFTKAPQIPEPATLALLGLGLLGMGAVRRRV</sequence>
<evidence type="ECO:0000313" key="3">
    <source>
        <dbReference type="EMBL" id="PTQ83481.1"/>
    </source>
</evidence>
<dbReference type="Pfam" id="PF07589">
    <property type="entry name" value="PEP-CTERM"/>
    <property type="match status" value="1"/>
</dbReference>
<evidence type="ECO:0000259" key="2">
    <source>
        <dbReference type="Pfam" id="PF07589"/>
    </source>
</evidence>
<proteinExistence type="predicted"/>
<reference evidence="3 4" key="1">
    <citation type="submission" date="2018-04" db="EMBL/GenBank/DDBJ databases">
        <title>Active sludge and wastewater microbial communities from Klosterneuburg, Austria.</title>
        <authorList>
            <person name="Wagner M."/>
        </authorList>
    </citation>
    <scope>NUCLEOTIDE SEQUENCE [LARGE SCALE GENOMIC DNA]</scope>
    <source>
        <strain evidence="3 4">Nl12</strain>
    </source>
</reference>
<feature type="domain" description="Ice-binding protein C-terminal" evidence="2">
    <location>
        <begin position="289"/>
        <end position="312"/>
    </location>
</feature>
<dbReference type="EMBL" id="QAOK01000001">
    <property type="protein sequence ID" value="PTQ83481.1"/>
    <property type="molecule type" value="Genomic_DNA"/>
</dbReference>
<organism evidence="3 4">
    <name type="scientific">Nitrosospira multiformis</name>
    <dbReference type="NCBI Taxonomy" id="1231"/>
    <lineage>
        <taxon>Bacteria</taxon>
        <taxon>Pseudomonadati</taxon>
        <taxon>Pseudomonadota</taxon>
        <taxon>Betaproteobacteria</taxon>
        <taxon>Nitrosomonadales</taxon>
        <taxon>Nitrosomonadaceae</taxon>
        <taxon>Nitrosospira</taxon>
    </lineage>
</organism>
<name>A0A2T5II48_9PROT</name>
<feature type="signal peptide" evidence="1">
    <location>
        <begin position="1"/>
        <end position="25"/>
    </location>
</feature>
<accession>A0A2T5II48</accession>
<evidence type="ECO:0000313" key="4">
    <source>
        <dbReference type="Proteomes" id="UP000244152"/>
    </source>
</evidence>
<evidence type="ECO:0000256" key="1">
    <source>
        <dbReference type="SAM" id="SignalP"/>
    </source>
</evidence>
<comment type="caution">
    <text evidence="3">The sequence shown here is derived from an EMBL/GenBank/DDBJ whole genome shotgun (WGS) entry which is preliminary data.</text>
</comment>
<dbReference type="InterPro" id="IPR013424">
    <property type="entry name" value="Ice-binding_C"/>
</dbReference>
<feature type="chain" id="PRO_5015717799" evidence="1">
    <location>
        <begin position="26"/>
        <end position="313"/>
    </location>
</feature>
<protein>
    <submittedName>
        <fullName evidence="3">Putative secreted protein with PEP-CTERM sorting signal</fullName>
    </submittedName>
</protein>
<dbReference type="Proteomes" id="UP000244152">
    <property type="component" value="Unassembled WGS sequence"/>
</dbReference>
<gene>
    <name evidence="3" type="ORF">C8R21_101175</name>
</gene>
<keyword evidence="1" id="KW-0732">Signal</keyword>